<evidence type="ECO:0000256" key="2">
    <source>
        <dbReference type="SAM" id="MobiDB-lite"/>
    </source>
</evidence>
<proteinExistence type="predicted"/>
<protein>
    <submittedName>
        <fullName evidence="3">Uncharacterized protein</fullName>
    </submittedName>
</protein>
<feature type="compositionally biased region" description="Polar residues" evidence="2">
    <location>
        <begin position="1"/>
        <end position="23"/>
    </location>
</feature>
<evidence type="ECO:0000313" key="3">
    <source>
        <dbReference type="EMBL" id="EFO64609.1"/>
    </source>
</evidence>
<keyword evidence="1" id="KW-0175">Coiled coil</keyword>
<feature type="compositionally biased region" description="Low complexity" evidence="2">
    <location>
        <begin position="74"/>
        <end position="87"/>
    </location>
</feature>
<feature type="coiled-coil region" evidence="1">
    <location>
        <begin position="271"/>
        <end position="325"/>
    </location>
</feature>
<dbReference type="OrthoDB" id="10258617at2759"/>
<dbReference type="VEuPathDB" id="GiardiaDB:GLP15_2988"/>
<organism evidence="3 4">
    <name type="scientific">Giardia intestinalis (strain P15)</name>
    <name type="common">Giardia lamblia</name>
    <dbReference type="NCBI Taxonomy" id="658858"/>
    <lineage>
        <taxon>Eukaryota</taxon>
        <taxon>Metamonada</taxon>
        <taxon>Diplomonadida</taxon>
        <taxon>Hexamitidae</taxon>
        <taxon>Giardiinae</taxon>
        <taxon>Giardia</taxon>
    </lineage>
</organism>
<gene>
    <name evidence="3" type="ORF">GLP15_2988</name>
</gene>
<dbReference type="AlphaFoldDB" id="E1EYX6"/>
<reference evidence="3 4" key="1">
    <citation type="journal article" date="2010" name="BMC Genomics">
        <title>Genome analysis and comparative genomics of a Giardia intestinalis assemblage E isolate.</title>
        <authorList>
            <person name="Jerlstrom-Hultqvist J."/>
            <person name="Franzen O."/>
            <person name="Ankarklev J."/>
            <person name="Xu F."/>
            <person name="Nohynkova E."/>
            <person name="Andersson J.O."/>
            <person name="Svard S.G."/>
            <person name="Andersson B."/>
        </authorList>
    </citation>
    <scope>NUCLEOTIDE SEQUENCE [LARGE SCALE GENOMIC DNA]</scope>
    <source>
        <strain evidence="3 4">P15</strain>
    </source>
</reference>
<feature type="region of interest" description="Disordered" evidence="2">
    <location>
        <begin position="1"/>
        <end position="93"/>
    </location>
</feature>
<dbReference type="EMBL" id="ACVC01000076">
    <property type="protein sequence ID" value="EFO64609.1"/>
    <property type="molecule type" value="Genomic_DNA"/>
</dbReference>
<accession>E1EYX6</accession>
<name>E1EYX6_GIAIA</name>
<dbReference type="Proteomes" id="UP000008974">
    <property type="component" value="Unassembled WGS sequence"/>
</dbReference>
<evidence type="ECO:0000313" key="4">
    <source>
        <dbReference type="Proteomes" id="UP000008974"/>
    </source>
</evidence>
<dbReference type="OMA" id="WPGYIDL"/>
<evidence type="ECO:0000256" key="1">
    <source>
        <dbReference type="SAM" id="Coils"/>
    </source>
</evidence>
<comment type="caution">
    <text evidence="3">The sequence shown here is derived from an EMBL/GenBank/DDBJ whole genome shotgun (WGS) entry which is preliminary data.</text>
</comment>
<sequence>MYSASGVTSPPQLDPQALQSTPVSFARQLAPPGAPRLPRSDDDPPLLLDEDPSVQVHTSPSVFGFSQPVQPVHSSRSQQPYSQPQNPVTNPTYPFPLQFYSQPDQQALYNYVPQEVFPQPVNPGSLYQQPPIPRTNIYQPSYNLLYPNNFSYSDVYNLSLEKPEVLVPPPWDMPTEQTQVLPPYQLVPLTSCEFYLHISSYMEEIRQHNASDCFLDNIQARIYEFPPLGCSSSDASDHDDITSDTVQQIPPFTDDNNYCLQENQMKLETHLAKMQQDQEDQERMVAEKKKAKAEQREQRRFRRQADRQRRKQMRLERMQQKHEKNLKEFSLRFNAPSSKTKLQSADESEGTIAIDKSMKIYSPEAKPENPKRLRNLVIGNGYGHLFWPGYIDLTKEHGTSTVKIGLFGLEVDGFLNNKDMFLATQTELPGLCEQDTYMSEIEETIKDIPGMQFRGCDPDNGIFYTFRSRH</sequence>